<name>A0A5K7YZ21_9BACT</name>
<evidence type="ECO:0008006" key="3">
    <source>
        <dbReference type="Google" id="ProtNLM"/>
    </source>
</evidence>
<dbReference type="Proteomes" id="UP000427769">
    <property type="component" value="Chromosome"/>
</dbReference>
<dbReference type="AlphaFoldDB" id="A0A5K7YZ21"/>
<dbReference type="EMBL" id="AP021875">
    <property type="protein sequence ID" value="BBO74646.1"/>
    <property type="molecule type" value="Genomic_DNA"/>
</dbReference>
<evidence type="ECO:0000313" key="2">
    <source>
        <dbReference type="Proteomes" id="UP000427769"/>
    </source>
</evidence>
<dbReference type="RefSeq" id="WP_155303653.1">
    <property type="nucleotide sequence ID" value="NZ_AP021875.1"/>
</dbReference>
<protein>
    <recommendedName>
        <fullName evidence="3">SpoVT-AbrB domain-containing protein</fullName>
    </recommendedName>
</protein>
<accession>A0A5K7YZ21</accession>
<gene>
    <name evidence="1" type="ORF">DSCW_20630</name>
</gene>
<reference evidence="1 2" key="1">
    <citation type="submission" date="2019-11" db="EMBL/GenBank/DDBJ databases">
        <title>Comparative genomics of hydrocarbon-degrading Desulfosarcina strains.</title>
        <authorList>
            <person name="Watanabe M."/>
            <person name="Kojima H."/>
            <person name="Fukui M."/>
        </authorList>
    </citation>
    <scope>NUCLEOTIDE SEQUENCE [LARGE SCALE GENOMIC DNA]</scope>
    <source>
        <strain evidence="1 2">PP31</strain>
    </source>
</reference>
<sequence>MPAKKKVDGDKLIKMAESGKNQKEIMKAFKFNTAAQFKSYLLDAYMNAGKVPEVKTGRGKAKANTSKEVVIRKTGSAVISKALIDEMGFKEGDKFVVRKTKSGISLKQI</sequence>
<dbReference type="OrthoDB" id="5420995at2"/>
<keyword evidence="2" id="KW-1185">Reference proteome</keyword>
<proteinExistence type="predicted"/>
<organism evidence="1 2">
    <name type="scientific">Desulfosarcina widdelii</name>
    <dbReference type="NCBI Taxonomy" id="947919"/>
    <lineage>
        <taxon>Bacteria</taxon>
        <taxon>Pseudomonadati</taxon>
        <taxon>Thermodesulfobacteriota</taxon>
        <taxon>Desulfobacteria</taxon>
        <taxon>Desulfobacterales</taxon>
        <taxon>Desulfosarcinaceae</taxon>
        <taxon>Desulfosarcina</taxon>
    </lineage>
</organism>
<dbReference type="KEGG" id="dwd:DSCW_20630"/>
<evidence type="ECO:0000313" key="1">
    <source>
        <dbReference type="EMBL" id="BBO74646.1"/>
    </source>
</evidence>